<dbReference type="GO" id="GO:0035999">
    <property type="term" value="P:tetrahydrofolate interconversion"/>
    <property type="evidence" value="ECO:0007669"/>
    <property type="project" value="TreeGrafter"/>
</dbReference>
<dbReference type="SUPFAM" id="SSF51730">
    <property type="entry name" value="FAD-linked oxidoreductase"/>
    <property type="match status" value="1"/>
</dbReference>
<feature type="region of interest" description="Disordered" evidence="11">
    <location>
        <begin position="1"/>
        <end position="68"/>
    </location>
</feature>
<dbReference type="CDD" id="cd00537">
    <property type="entry name" value="MTHFR"/>
    <property type="match status" value="1"/>
</dbReference>
<evidence type="ECO:0000256" key="8">
    <source>
        <dbReference type="ARBA" id="ARBA00034530"/>
    </source>
</evidence>
<dbReference type="PANTHER" id="PTHR45754:SF3">
    <property type="entry name" value="METHYLENETETRAHYDROFOLATE REDUCTASE (NADPH)"/>
    <property type="match status" value="1"/>
</dbReference>
<keyword evidence="14" id="KW-1185">Reference proteome</keyword>
<dbReference type="EC" id="1.5.1.53" evidence="8"/>
<evidence type="ECO:0000256" key="5">
    <source>
        <dbReference type="ARBA" id="ARBA00022827"/>
    </source>
</evidence>
<evidence type="ECO:0000256" key="10">
    <source>
        <dbReference type="RuleBase" id="RU004254"/>
    </source>
</evidence>
<evidence type="ECO:0000313" key="13">
    <source>
        <dbReference type="EMBL" id="CAL1547830.1"/>
    </source>
</evidence>
<dbReference type="GO" id="GO:0009086">
    <property type="term" value="P:methionine biosynthetic process"/>
    <property type="evidence" value="ECO:0007669"/>
    <property type="project" value="TreeGrafter"/>
</dbReference>
<organism evidence="13 14">
    <name type="scientific">Lymnaea stagnalis</name>
    <name type="common">Great pond snail</name>
    <name type="synonym">Helix stagnalis</name>
    <dbReference type="NCBI Taxonomy" id="6523"/>
    <lineage>
        <taxon>Eukaryota</taxon>
        <taxon>Metazoa</taxon>
        <taxon>Spiralia</taxon>
        <taxon>Lophotrochozoa</taxon>
        <taxon>Mollusca</taxon>
        <taxon>Gastropoda</taxon>
        <taxon>Heterobranchia</taxon>
        <taxon>Euthyneura</taxon>
        <taxon>Panpulmonata</taxon>
        <taxon>Hygrophila</taxon>
        <taxon>Lymnaeoidea</taxon>
        <taxon>Lymnaeidae</taxon>
        <taxon>Lymnaea</taxon>
    </lineage>
</organism>
<dbReference type="GO" id="GO:0106313">
    <property type="term" value="F:methylenetetrahydrofolate reductase (NADPH) activity"/>
    <property type="evidence" value="ECO:0007669"/>
    <property type="project" value="UniProtKB-EC"/>
</dbReference>
<comment type="similarity">
    <text evidence="3">Belongs to the methylenetetrahydrofolate reductase family.</text>
</comment>
<feature type="compositionally biased region" description="Polar residues" evidence="11">
    <location>
        <begin position="27"/>
        <end position="67"/>
    </location>
</feature>
<comment type="catalytic activity">
    <reaction evidence="9">
        <text>(6S)-5-methyl-5,6,7,8-tetrahydrofolate + NADP(+) = (6R)-5,10-methylene-5,6,7,8-tetrahydrofolate + NADPH + H(+)</text>
        <dbReference type="Rhea" id="RHEA:19817"/>
        <dbReference type="ChEBI" id="CHEBI:15378"/>
        <dbReference type="ChEBI" id="CHEBI:15636"/>
        <dbReference type="ChEBI" id="CHEBI:18608"/>
        <dbReference type="ChEBI" id="CHEBI:57783"/>
        <dbReference type="ChEBI" id="CHEBI:58349"/>
        <dbReference type="EC" id="1.5.1.53"/>
    </reaction>
    <physiologicalReaction direction="right-to-left" evidence="9">
        <dbReference type="Rhea" id="RHEA:19819"/>
    </physiologicalReaction>
</comment>
<dbReference type="InterPro" id="IPR003171">
    <property type="entry name" value="Mehydrof_redctse-like"/>
</dbReference>
<dbReference type="Pfam" id="PF02219">
    <property type="entry name" value="MTHFR"/>
    <property type="match status" value="1"/>
</dbReference>
<dbReference type="InterPro" id="IPR004621">
    <property type="entry name" value="Fadh2_euk"/>
</dbReference>
<comment type="caution">
    <text evidence="13">The sequence shown here is derived from an EMBL/GenBank/DDBJ whole genome shotgun (WGS) entry which is preliminary data.</text>
</comment>
<sequence length="686" mass="77938">MPKAATAETEAGPDGQNRDPRNDESAFKQSANGQANVPNEFHNGTNPKSRNPSDSSATSLSPLNSPGVSPILQRKKYVTLINKIRKRELSKTPFYSLEFFPPRTQSGALNLISRFERLSDGKPLFCDMTWHPAGDPGNTEKPTSSTCIAGIMLNYCGIETMLHMTCVGMTTDTIKENLHKAKDLGIRSILALRGDLPEGSHEWQETKGGINYATDLVKLIKQEFGDHFVICVAGYPTGHPECKSYEQDLQHLKEKVDAGADFIITQLFFKAETFLKYIKDCRKIGINVPIIPGILPIQAYQSLRHIVKLSKLEVPPEILNAIQPFKDNDEAIRKYGIDQSVEMCKTLLNAGVYGLHFYTLNREVAVKEVLKRLGLWSENVHRPLPWKQSANHTRCDEEVRPIFWRCRPNSYVYRTSEWDEFPNGRWGDSRAATFNDLKYYHLFYLKSRSSREELLEMWGEELNCEEDVWTVFVNYLTGEPNKKGVKVKRIPWDDDEIVSETSLISDKLACVNRQGVLTINSQPRVNCVPSTDPIVGWGSPNGYIYQKAYLEFFTSKENVAALKQILPKYPLVNYHIINHSGAADYTNCDEFQPIAVTWGVFPGKEIVQPTVVDPEAFKTWKDEAFALWLETWAALYPAESSSREVLQHIHDNYYLVNLVDNEFPKETVLWQIVDEMLNLAGQQGEQ</sequence>
<dbReference type="FunFam" id="3.20.20.220:FF:000002">
    <property type="entry name" value="Methylenetetrahydrofolate reductase"/>
    <property type="match status" value="1"/>
</dbReference>
<evidence type="ECO:0000256" key="4">
    <source>
        <dbReference type="ARBA" id="ARBA00022630"/>
    </source>
</evidence>
<dbReference type="Proteomes" id="UP001497497">
    <property type="component" value="Unassembled WGS sequence"/>
</dbReference>
<reference evidence="13 14" key="1">
    <citation type="submission" date="2024-04" db="EMBL/GenBank/DDBJ databases">
        <authorList>
            <consortium name="Genoscope - CEA"/>
            <person name="William W."/>
        </authorList>
    </citation>
    <scope>NUCLEOTIDE SEQUENCE [LARGE SCALE GENOMIC DNA]</scope>
</reference>
<evidence type="ECO:0000313" key="14">
    <source>
        <dbReference type="Proteomes" id="UP001497497"/>
    </source>
</evidence>
<evidence type="ECO:0000256" key="6">
    <source>
        <dbReference type="ARBA" id="ARBA00022857"/>
    </source>
</evidence>
<keyword evidence="5" id="KW-0274">FAD</keyword>
<evidence type="ECO:0000256" key="1">
    <source>
        <dbReference type="ARBA" id="ARBA00001974"/>
    </source>
</evidence>
<dbReference type="PANTHER" id="PTHR45754">
    <property type="entry name" value="METHYLENETETRAHYDROFOLATE REDUCTASE"/>
    <property type="match status" value="1"/>
</dbReference>
<evidence type="ECO:0000256" key="3">
    <source>
        <dbReference type="ARBA" id="ARBA00006743"/>
    </source>
</evidence>
<evidence type="ECO:0000256" key="11">
    <source>
        <dbReference type="SAM" id="MobiDB-lite"/>
    </source>
</evidence>
<dbReference type="GO" id="GO:0071949">
    <property type="term" value="F:FAD binding"/>
    <property type="evidence" value="ECO:0007669"/>
    <property type="project" value="TreeGrafter"/>
</dbReference>
<dbReference type="EMBL" id="CAXITT010001078">
    <property type="protein sequence ID" value="CAL1547830.1"/>
    <property type="molecule type" value="Genomic_DNA"/>
</dbReference>
<dbReference type="AlphaFoldDB" id="A0AAV2IPN9"/>
<keyword evidence="4" id="KW-0285">Flavoprotein</keyword>
<protein>
    <recommendedName>
        <fullName evidence="8">methylenetetrahydrofolate reductase (NADPH)</fullName>
        <ecNumber evidence="8">1.5.1.53</ecNumber>
    </recommendedName>
</protein>
<dbReference type="NCBIfam" id="TIGR00677">
    <property type="entry name" value="fadh2_euk"/>
    <property type="match status" value="1"/>
</dbReference>
<feature type="compositionally biased region" description="Basic and acidic residues" evidence="11">
    <location>
        <begin position="16"/>
        <end position="26"/>
    </location>
</feature>
<evidence type="ECO:0000256" key="7">
    <source>
        <dbReference type="ARBA" id="ARBA00023002"/>
    </source>
</evidence>
<evidence type="ECO:0000256" key="2">
    <source>
        <dbReference type="ARBA" id="ARBA00004777"/>
    </source>
</evidence>
<comment type="cofactor">
    <cofactor evidence="1">
        <name>FAD</name>
        <dbReference type="ChEBI" id="CHEBI:57692"/>
    </cofactor>
</comment>
<keyword evidence="6" id="KW-0521">NADP</keyword>
<dbReference type="Gene3D" id="3.20.20.220">
    <property type="match status" value="1"/>
</dbReference>
<comment type="pathway">
    <text evidence="2 10">One-carbon metabolism; tetrahydrofolate interconversion.</text>
</comment>
<accession>A0AAV2IPN9</accession>
<name>A0AAV2IPN9_LYMST</name>
<dbReference type="Pfam" id="PF21895">
    <property type="entry name" value="MTHFR_C"/>
    <property type="match status" value="1"/>
</dbReference>
<dbReference type="GO" id="GO:0005829">
    <property type="term" value="C:cytosol"/>
    <property type="evidence" value="ECO:0007669"/>
    <property type="project" value="TreeGrafter"/>
</dbReference>
<evidence type="ECO:0000256" key="9">
    <source>
        <dbReference type="ARBA" id="ARBA00047751"/>
    </source>
</evidence>
<proteinExistence type="inferred from homology"/>
<keyword evidence="7" id="KW-0560">Oxidoreductase</keyword>
<evidence type="ECO:0000259" key="12">
    <source>
        <dbReference type="Pfam" id="PF21895"/>
    </source>
</evidence>
<dbReference type="InterPro" id="IPR053806">
    <property type="entry name" value="MTHFR_C"/>
</dbReference>
<feature type="domain" description="MTHFR SAM-binding regulatory" evidence="12">
    <location>
        <begin position="382"/>
        <end position="679"/>
    </location>
</feature>
<dbReference type="InterPro" id="IPR029041">
    <property type="entry name" value="FAD-linked_oxidoreductase-like"/>
</dbReference>
<gene>
    <name evidence="13" type="ORF">GSLYS_00021147001</name>
</gene>